<dbReference type="EMBL" id="LUUI01000162">
    <property type="protein sequence ID" value="OAI09951.1"/>
    <property type="molecule type" value="Genomic_DNA"/>
</dbReference>
<organism evidence="1 2">
    <name type="scientific">Methylomonas lenta</name>
    <dbReference type="NCBI Taxonomy" id="980561"/>
    <lineage>
        <taxon>Bacteria</taxon>
        <taxon>Pseudomonadati</taxon>
        <taxon>Pseudomonadota</taxon>
        <taxon>Gammaproteobacteria</taxon>
        <taxon>Methylococcales</taxon>
        <taxon>Methylococcaceae</taxon>
        <taxon>Methylomonas</taxon>
    </lineage>
</organism>
<evidence type="ECO:0000313" key="1">
    <source>
        <dbReference type="EMBL" id="OAI09951.1"/>
    </source>
</evidence>
<dbReference type="AlphaFoldDB" id="A0A177MWF3"/>
<protein>
    <submittedName>
        <fullName evidence="1">Uncharacterized protein</fullName>
    </submittedName>
</protein>
<keyword evidence="2" id="KW-1185">Reference proteome</keyword>
<sequence length="85" mass="9911">MFPHSVKGQIKSDNSFRTLFEVARGADQIFFDGLSAYRKTIRKTHVFRYLKDWLRLPPPVLHARLIVERVCPLGIIRQPNDFSVV</sequence>
<dbReference type="Proteomes" id="UP000078476">
    <property type="component" value="Unassembled WGS sequence"/>
</dbReference>
<comment type="caution">
    <text evidence="1">The sequence shown here is derived from an EMBL/GenBank/DDBJ whole genome shotgun (WGS) entry which is preliminary data.</text>
</comment>
<proteinExistence type="predicted"/>
<name>A0A177MWF3_9GAMM</name>
<accession>A0A177MWF3</accession>
<evidence type="ECO:0000313" key="2">
    <source>
        <dbReference type="Proteomes" id="UP000078476"/>
    </source>
</evidence>
<gene>
    <name evidence="1" type="ORF">A1359_17920</name>
</gene>
<reference evidence="1 2" key="1">
    <citation type="submission" date="2016-03" db="EMBL/GenBank/DDBJ databases">
        <authorList>
            <person name="Ploux O."/>
        </authorList>
    </citation>
    <scope>NUCLEOTIDE SEQUENCE [LARGE SCALE GENOMIC DNA]</scope>
    <source>
        <strain evidence="1 2">R-45370</strain>
    </source>
</reference>